<evidence type="ECO:0000256" key="1">
    <source>
        <dbReference type="SAM" id="MobiDB-lite"/>
    </source>
</evidence>
<dbReference type="InterPro" id="IPR013785">
    <property type="entry name" value="Aldolase_TIM"/>
</dbReference>
<dbReference type="EMBL" id="CP043494">
    <property type="protein sequence ID" value="WNG52708.1"/>
    <property type="molecule type" value="Genomic_DNA"/>
</dbReference>
<gene>
    <name evidence="2" type="ORF">F0U60_32550</name>
</gene>
<dbReference type="Proteomes" id="UP001611383">
    <property type="component" value="Chromosome"/>
</dbReference>
<evidence type="ECO:0000313" key="3">
    <source>
        <dbReference type="Proteomes" id="UP001611383"/>
    </source>
</evidence>
<name>A0ABY9XBB8_9BACT</name>
<feature type="region of interest" description="Disordered" evidence="1">
    <location>
        <begin position="72"/>
        <end position="99"/>
    </location>
</feature>
<evidence type="ECO:0000313" key="2">
    <source>
        <dbReference type="EMBL" id="WNG52708.1"/>
    </source>
</evidence>
<organism evidence="2 3">
    <name type="scientific">Archangium minus</name>
    <dbReference type="NCBI Taxonomy" id="83450"/>
    <lineage>
        <taxon>Bacteria</taxon>
        <taxon>Pseudomonadati</taxon>
        <taxon>Myxococcota</taxon>
        <taxon>Myxococcia</taxon>
        <taxon>Myxococcales</taxon>
        <taxon>Cystobacterineae</taxon>
        <taxon>Archangiaceae</taxon>
        <taxon>Archangium</taxon>
    </lineage>
</organism>
<accession>A0ABY9XBB8</accession>
<dbReference type="Gene3D" id="3.20.20.70">
    <property type="entry name" value="Aldolase class I"/>
    <property type="match status" value="1"/>
</dbReference>
<keyword evidence="3" id="KW-1185">Reference proteome</keyword>
<sequence>MERCLRVAAPFQGFIGFALGRTLWWERLQALHQRQLTAAEAAQRICDNYQRALPLWNEAQFRSDCQRSALFSRRSRPPNTAHVIEEGGTELGQPSSRAQ</sequence>
<protein>
    <submittedName>
        <fullName evidence="2">DUF2090 domain-containing protein</fullName>
    </submittedName>
</protein>
<reference evidence="2 3" key="1">
    <citation type="submission" date="2019-08" db="EMBL/GenBank/DDBJ databases">
        <title>Archangium and Cystobacter genomes.</title>
        <authorList>
            <person name="Chen I.-C.K."/>
            <person name="Wielgoss S."/>
        </authorList>
    </citation>
    <scope>NUCLEOTIDE SEQUENCE [LARGE SCALE GENOMIC DNA]</scope>
    <source>
        <strain evidence="2 3">Cbm 6</strain>
    </source>
</reference>
<proteinExistence type="predicted"/>